<dbReference type="PANTHER" id="PTHR43330:SF27">
    <property type="entry name" value="METHIONINE AMINOPEPTIDASE"/>
    <property type="match status" value="1"/>
</dbReference>
<keyword evidence="3" id="KW-0479">Metal-binding</keyword>
<dbReference type="HAMAP" id="MF_01974">
    <property type="entry name" value="MetAP_1"/>
    <property type="match status" value="1"/>
</dbReference>
<dbReference type="EMBL" id="CAEZYK010000082">
    <property type="protein sequence ID" value="CAB4730281.1"/>
    <property type="molecule type" value="Genomic_DNA"/>
</dbReference>
<dbReference type="EMBL" id="CAFBOF010000021">
    <property type="protein sequence ID" value="CAB4979402.1"/>
    <property type="molecule type" value="Genomic_DNA"/>
</dbReference>
<organism evidence="8">
    <name type="scientific">freshwater metagenome</name>
    <dbReference type="NCBI Taxonomy" id="449393"/>
    <lineage>
        <taxon>unclassified sequences</taxon>
        <taxon>metagenomes</taxon>
        <taxon>ecological metagenomes</taxon>
    </lineage>
</organism>
<dbReference type="SUPFAM" id="SSF55920">
    <property type="entry name" value="Creatinase/aminopeptidase"/>
    <property type="match status" value="1"/>
</dbReference>
<dbReference type="PRINTS" id="PR00599">
    <property type="entry name" value="MAPEPTIDASE"/>
</dbReference>
<evidence type="ECO:0000256" key="1">
    <source>
        <dbReference type="ARBA" id="ARBA00022438"/>
    </source>
</evidence>
<dbReference type="EMBL" id="CAFBPQ010000027">
    <property type="protein sequence ID" value="CAB5025678.1"/>
    <property type="molecule type" value="Genomic_DNA"/>
</dbReference>
<dbReference type="Pfam" id="PF00557">
    <property type="entry name" value="Peptidase_M24"/>
    <property type="match status" value="1"/>
</dbReference>
<evidence type="ECO:0000256" key="2">
    <source>
        <dbReference type="ARBA" id="ARBA00022670"/>
    </source>
</evidence>
<evidence type="ECO:0000259" key="5">
    <source>
        <dbReference type="Pfam" id="PF00557"/>
    </source>
</evidence>
<sequence length="250" mass="26518">MVTVKTAEQIALMRRAGRVVAEMHEFCIKAAKPGATTQDVDAVAREVLARRNATSNFLNYHGFPAVICTSPNDVIVHGIPSATVVLEEGDILSIDCGAIIEGWHGDAAITVPIGEIDEESQRLLTVTKACLDDAIAEIVAGNSLGDIGHAVESRALAANFSVVREYVGHGIGTAMHEEPQVPNYGVPGKGMRIRPGHVLAIEPMINAGTQETQVLSDGWTVVTQDGQRSAHFEHSIACTENGPEVLTLPG</sequence>
<reference evidence="8" key="1">
    <citation type="submission" date="2020-05" db="EMBL/GenBank/DDBJ databases">
        <authorList>
            <person name="Chiriac C."/>
            <person name="Salcher M."/>
            <person name="Ghai R."/>
            <person name="Kavagutti S V."/>
        </authorList>
    </citation>
    <scope>NUCLEOTIDE SEQUENCE</scope>
</reference>
<evidence type="ECO:0000256" key="4">
    <source>
        <dbReference type="ARBA" id="ARBA00022801"/>
    </source>
</evidence>
<dbReference type="InterPro" id="IPR036005">
    <property type="entry name" value="Creatinase/aminopeptidase-like"/>
</dbReference>
<dbReference type="GO" id="GO:0006508">
    <property type="term" value="P:proteolysis"/>
    <property type="evidence" value="ECO:0007669"/>
    <property type="project" value="UniProtKB-KW"/>
</dbReference>
<keyword evidence="2" id="KW-0645">Protease</keyword>
<keyword evidence="4" id="KW-0378">Hydrolase</keyword>
<accession>A0A6J7RAH6</accession>
<evidence type="ECO:0000256" key="3">
    <source>
        <dbReference type="ARBA" id="ARBA00022723"/>
    </source>
</evidence>
<dbReference type="InterPro" id="IPR002467">
    <property type="entry name" value="Pept_M24A_MAP1"/>
</dbReference>
<proteinExistence type="inferred from homology"/>
<dbReference type="CDD" id="cd01086">
    <property type="entry name" value="MetAP1"/>
    <property type="match status" value="1"/>
</dbReference>
<evidence type="ECO:0000313" key="6">
    <source>
        <dbReference type="EMBL" id="CAB4730281.1"/>
    </source>
</evidence>
<dbReference type="PANTHER" id="PTHR43330">
    <property type="entry name" value="METHIONINE AMINOPEPTIDASE"/>
    <property type="match status" value="1"/>
</dbReference>
<keyword evidence="1" id="KW-0031">Aminopeptidase</keyword>
<dbReference type="InterPro" id="IPR000994">
    <property type="entry name" value="Pept_M24"/>
</dbReference>
<dbReference type="NCBIfam" id="TIGR00500">
    <property type="entry name" value="met_pdase_I"/>
    <property type="match status" value="1"/>
</dbReference>
<dbReference type="PROSITE" id="PS00680">
    <property type="entry name" value="MAP_1"/>
    <property type="match status" value="1"/>
</dbReference>
<name>A0A6J7RAH6_9ZZZZ</name>
<protein>
    <submittedName>
        <fullName evidence="8">Unannotated protein</fullName>
    </submittedName>
</protein>
<dbReference type="GO" id="GO:0070006">
    <property type="term" value="F:metalloaminopeptidase activity"/>
    <property type="evidence" value="ECO:0007669"/>
    <property type="project" value="InterPro"/>
</dbReference>
<feature type="domain" description="Peptidase M24" evidence="5">
    <location>
        <begin position="12"/>
        <end position="240"/>
    </location>
</feature>
<dbReference type="GO" id="GO:0046872">
    <property type="term" value="F:metal ion binding"/>
    <property type="evidence" value="ECO:0007669"/>
    <property type="project" value="UniProtKB-KW"/>
</dbReference>
<dbReference type="AlphaFoldDB" id="A0A6J7RAH6"/>
<dbReference type="InterPro" id="IPR001714">
    <property type="entry name" value="Pept_M24_MAP"/>
</dbReference>
<dbReference type="GO" id="GO:0005829">
    <property type="term" value="C:cytosol"/>
    <property type="evidence" value="ECO:0007669"/>
    <property type="project" value="TreeGrafter"/>
</dbReference>
<gene>
    <name evidence="6" type="ORF">UFOPK2683_01238</name>
    <name evidence="7" type="ORF">UFOPK3897_01015</name>
    <name evidence="8" type="ORF">UFOPK4121_00938</name>
</gene>
<dbReference type="Gene3D" id="3.90.230.10">
    <property type="entry name" value="Creatinase/methionine aminopeptidase superfamily"/>
    <property type="match status" value="1"/>
</dbReference>
<evidence type="ECO:0000313" key="7">
    <source>
        <dbReference type="EMBL" id="CAB4979402.1"/>
    </source>
</evidence>
<evidence type="ECO:0000313" key="8">
    <source>
        <dbReference type="EMBL" id="CAB5025678.1"/>
    </source>
</evidence>